<dbReference type="SMART" id="SM00530">
    <property type="entry name" value="HTH_XRE"/>
    <property type="match status" value="1"/>
</dbReference>
<feature type="compositionally biased region" description="Basic and acidic residues" evidence="1">
    <location>
        <begin position="1"/>
        <end position="14"/>
    </location>
</feature>
<dbReference type="RefSeq" id="WP_114482320.1">
    <property type="nucleotide sequence ID" value="NZ_QPJU01000002.1"/>
</dbReference>
<dbReference type="SUPFAM" id="SSF47413">
    <property type="entry name" value="lambda repressor-like DNA-binding domains"/>
    <property type="match status" value="1"/>
</dbReference>
<keyword evidence="4" id="KW-1185">Reference proteome</keyword>
<dbReference type="AlphaFoldDB" id="A0A369ANU1"/>
<dbReference type="GO" id="GO:0003677">
    <property type="term" value="F:DNA binding"/>
    <property type="evidence" value="ECO:0007669"/>
    <property type="project" value="InterPro"/>
</dbReference>
<dbReference type="OrthoDB" id="7011085at2"/>
<proteinExistence type="predicted"/>
<dbReference type="CDD" id="cd00093">
    <property type="entry name" value="HTH_XRE"/>
    <property type="match status" value="1"/>
</dbReference>
<dbReference type="Pfam" id="PF01381">
    <property type="entry name" value="HTH_3"/>
    <property type="match status" value="1"/>
</dbReference>
<evidence type="ECO:0000259" key="2">
    <source>
        <dbReference type="PROSITE" id="PS50943"/>
    </source>
</evidence>
<dbReference type="EMBL" id="QPJU01000002">
    <property type="protein sequence ID" value="RCX10723.1"/>
    <property type="molecule type" value="Genomic_DNA"/>
</dbReference>
<dbReference type="PROSITE" id="PS50943">
    <property type="entry name" value="HTH_CROC1"/>
    <property type="match status" value="1"/>
</dbReference>
<name>A0A369ANU1_9BURK</name>
<accession>A0A369ANU1</accession>
<evidence type="ECO:0000256" key="1">
    <source>
        <dbReference type="SAM" id="MobiDB-lite"/>
    </source>
</evidence>
<protein>
    <submittedName>
        <fullName evidence="3">Xre family transcriptional regulator</fullName>
    </submittedName>
</protein>
<dbReference type="InterPro" id="IPR001387">
    <property type="entry name" value="Cro/C1-type_HTH"/>
</dbReference>
<dbReference type="Proteomes" id="UP000252174">
    <property type="component" value="Unassembled WGS sequence"/>
</dbReference>
<evidence type="ECO:0000313" key="3">
    <source>
        <dbReference type="EMBL" id="RCX10723.1"/>
    </source>
</evidence>
<comment type="caution">
    <text evidence="3">The sequence shown here is derived from an EMBL/GenBank/DDBJ whole genome shotgun (WGS) entry which is preliminary data.</text>
</comment>
<reference evidence="3 4" key="1">
    <citation type="submission" date="2018-07" db="EMBL/GenBank/DDBJ databases">
        <title>Genomic Encyclopedia of Type Strains, Phase IV (KMG-IV): sequencing the most valuable type-strain genomes for metagenomic binning, comparative biology and taxonomic classification.</title>
        <authorList>
            <person name="Goeker M."/>
        </authorList>
    </citation>
    <scope>NUCLEOTIDE SEQUENCE [LARGE SCALE GENOMIC DNA]</scope>
    <source>
        <strain evidence="3 4">DSM 100911</strain>
    </source>
</reference>
<gene>
    <name evidence="3" type="ORF">DFR45_102124</name>
</gene>
<dbReference type="InterPro" id="IPR010982">
    <property type="entry name" value="Lambda_DNA-bd_dom_sf"/>
</dbReference>
<feature type="region of interest" description="Disordered" evidence="1">
    <location>
        <begin position="1"/>
        <end position="40"/>
    </location>
</feature>
<feature type="domain" description="HTH cro/C1-type" evidence="2">
    <location>
        <begin position="7"/>
        <end position="60"/>
    </location>
</feature>
<organism evidence="3 4">
    <name type="scientific">Extensimonas vulgaris</name>
    <dbReference type="NCBI Taxonomy" id="1031594"/>
    <lineage>
        <taxon>Bacteria</taxon>
        <taxon>Pseudomonadati</taxon>
        <taxon>Pseudomonadota</taxon>
        <taxon>Betaproteobacteria</taxon>
        <taxon>Burkholderiales</taxon>
        <taxon>Comamonadaceae</taxon>
        <taxon>Extensimonas</taxon>
    </lineage>
</organism>
<evidence type="ECO:0000313" key="4">
    <source>
        <dbReference type="Proteomes" id="UP000252174"/>
    </source>
</evidence>
<sequence>MGIGQRLREERERLQMSQEELGSVGGVRKQAQLHYEKDERSPDARYLSEIAKVGVDVAYVLTGERAKPIAELELLPPQERILLDNFRHAPQAVQAGVRTTLGAFAPANATKKRAS</sequence>
<dbReference type="Gene3D" id="1.10.260.40">
    <property type="entry name" value="lambda repressor-like DNA-binding domains"/>
    <property type="match status" value="1"/>
</dbReference>